<dbReference type="Proteomes" id="UP001149074">
    <property type="component" value="Unassembled WGS sequence"/>
</dbReference>
<keyword evidence="2" id="KW-1185">Reference proteome</keyword>
<dbReference type="PANTHER" id="PTHR38488">
    <property type="entry name" value="OXIDOREDUCTASE 9.5 KDA SUBUNIT, PUTATIVE (AFU_ORTHOLOGUE AFUA_5G08980)-RELATED"/>
    <property type="match status" value="1"/>
</dbReference>
<name>A0A9W9KC90_9EURO</name>
<protein>
    <submittedName>
        <fullName evidence="1">NADH dehydrogenase</fullName>
    </submittedName>
</protein>
<sequence length="76" mass="8506">MSHPMLWKEPARWFRWAAHEKPALFFASLIGLSGPVVLAVVPPIRRYLGDVDPAPIPMSYPLPSGPRNPPKGFEDE</sequence>
<dbReference type="InterPro" id="IPR039961">
    <property type="entry name" value="Nuo9.5"/>
</dbReference>
<evidence type="ECO:0000313" key="2">
    <source>
        <dbReference type="Proteomes" id="UP001149074"/>
    </source>
</evidence>
<accession>A0A9W9KC90</accession>
<comment type="caution">
    <text evidence="1">The sequence shown here is derived from an EMBL/GenBank/DDBJ whole genome shotgun (WGS) entry which is preliminary data.</text>
</comment>
<dbReference type="AlphaFoldDB" id="A0A9W9KC90"/>
<dbReference type="CDD" id="cd22903">
    <property type="entry name" value="NI9M"/>
    <property type="match status" value="1"/>
</dbReference>
<organism evidence="1 2">
    <name type="scientific">Penicillium argentinense</name>
    <dbReference type="NCBI Taxonomy" id="1131581"/>
    <lineage>
        <taxon>Eukaryota</taxon>
        <taxon>Fungi</taxon>
        <taxon>Dikarya</taxon>
        <taxon>Ascomycota</taxon>
        <taxon>Pezizomycotina</taxon>
        <taxon>Eurotiomycetes</taxon>
        <taxon>Eurotiomycetidae</taxon>
        <taxon>Eurotiales</taxon>
        <taxon>Aspergillaceae</taxon>
        <taxon>Penicillium</taxon>
    </lineage>
</organism>
<dbReference type="RefSeq" id="XP_056475406.1">
    <property type="nucleotide sequence ID" value="XM_056619247.1"/>
</dbReference>
<dbReference type="PANTHER" id="PTHR38488:SF1">
    <property type="entry name" value="OXIDOREDUCTASE 9.5 KDA SUBUNIT, PUTATIVE (AFU_ORTHOLOGUE AFUA_5G08980)-RELATED"/>
    <property type="match status" value="1"/>
</dbReference>
<dbReference type="OrthoDB" id="2093409at2759"/>
<dbReference type="EMBL" id="JAPQKI010000005">
    <property type="protein sequence ID" value="KAJ5099752.1"/>
    <property type="molecule type" value="Genomic_DNA"/>
</dbReference>
<proteinExistence type="predicted"/>
<dbReference type="GeneID" id="81358226"/>
<reference evidence="1" key="2">
    <citation type="journal article" date="2023" name="IMA Fungus">
        <title>Comparative genomic study of the Penicillium genus elucidates a diverse pangenome and 15 lateral gene transfer events.</title>
        <authorList>
            <person name="Petersen C."/>
            <person name="Sorensen T."/>
            <person name="Nielsen M.R."/>
            <person name="Sondergaard T.E."/>
            <person name="Sorensen J.L."/>
            <person name="Fitzpatrick D.A."/>
            <person name="Frisvad J.C."/>
            <person name="Nielsen K.L."/>
        </authorList>
    </citation>
    <scope>NUCLEOTIDE SEQUENCE</scope>
    <source>
        <strain evidence="1">IBT 30761</strain>
    </source>
</reference>
<gene>
    <name evidence="1" type="ORF">N7532_006753</name>
</gene>
<evidence type="ECO:0000313" key="1">
    <source>
        <dbReference type="EMBL" id="KAJ5099752.1"/>
    </source>
</evidence>
<reference evidence="1" key="1">
    <citation type="submission" date="2022-11" db="EMBL/GenBank/DDBJ databases">
        <authorList>
            <person name="Petersen C."/>
        </authorList>
    </citation>
    <scope>NUCLEOTIDE SEQUENCE</scope>
    <source>
        <strain evidence="1">IBT 30761</strain>
    </source>
</reference>